<feature type="non-terminal residue" evidence="6">
    <location>
        <position position="388"/>
    </location>
</feature>
<dbReference type="PANTHER" id="PTHR44981:SF2">
    <property type="entry name" value="PERICENTRIN-LIKE PROTEIN, ISOFORM F"/>
    <property type="match status" value="1"/>
</dbReference>
<evidence type="ECO:0000256" key="3">
    <source>
        <dbReference type="ARBA" id="ARBA00023054"/>
    </source>
</evidence>
<feature type="coiled-coil region" evidence="5">
    <location>
        <begin position="207"/>
        <end position="234"/>
    </location>
</feature>
<accession>A0ABN7NQ64</accession>
<feature type="coiled-coil region" evidence="5">
    <location>
        <begin position="34"/>
        <end position="169"/>
    </location>
</feature>
<evidence type="ECO:0000256" key="4">
    <source>
        <dbReference type="ARBA" id="ARBA00023212"/>
    </source>
</evidence>
<evidence type="ECO:0000256" key="1">
    <source>
        <dbReference type="ARBA" id="ARBA00004300"/>
    </source>
</evidence>
<evidence type="ECO:0000313" key="7">
    <source>
        <dbReference type="Proteomes" id="UP001153148"/>
    </source>
</evidence>
<sequence length="388" mass="44464">MVEGVRPTLERITNEKVEVCILVEVADKQLRSTRKFLEEQAAEREVEREEFLRELTILQDQLRERDRERELYFAQLKEVEALDQQLKESAAVLVETEARRDQIQADLDAALDKISTLREIIVELEATVEDKAVSEEALKQQLVTLRDLLQQQSDSHRELAQELSSLRLESGSLELQQHITHLEEQLHKHRLHVEHFHSESKGGASAVRQMRDQLRELEVALERKTKELEALHCMAVSGSSAVSSPSEDVSIREHLDALRCTTPISDISHRDSHSPVSLPLEELARLQDKLQRHSRAEEAALKRVRDLQMELKIAHRNMKEVCAERDVLQEQTEEQLLKVSALQARLDDQRRAVGAAQSEALVELQGSLRDKQEEIGILTDALERTSKQ</sequence>
<evidence type="ECO:0000256" key="2">
    <source>
        <dbReference type="ARBA" id="ARBA00022490"/>
    </source>
</evidence>
<feature type="coiled-coil region" evidence="5">
    <location>
        <begin position="283"/>
        <end position="388"/>
    </location>
</feature>
<dbReference type="InterPro" id="IPR028745">
    <property type="entry name" value="AKAP9/Pericentrin"/>
</dbReference>
<reference evidence="6" key="1">
    <citation type="submission" date="2021-03" db="EMBL/GenBank/DDBJ databases">
        <authorList>
            <person name="Tran Van P."/>
        </authorList>
    </citation>
    <scope>NUCLEOTIDE SEQUENCE</scope>
</reference>
<comment type="caution">
    <text evidence="6">The sequence shown here is derived from an EMBL/GenBank/DDBJ whole genome shotgun (WGS) entry which is preliminary data.</text>
</comment>
<protein>
    <submittedName>
        <fullName evidence="6">Uncharacterized protein</fullName>
    </submittedName>
</protein>
<proteinExistence type="predicted"/>
<evidence type="ECO:0000313" key="6">
    <source>
        <dbReference type="EMBL" id="CAG2057976.1"/>
    </source>
</evidence>
<keyword evidence="3 5" id="KW-0175">Coiled coil</keyword>
<dbReference type="PANTHER" id="PTHR44981">
    <property type="entry name" value="PERICENTRIN-LIKE PROTEIN, ISOFORM F"/>
    <property type="match status" value="1"/>
</dbReference>
<gene>
    <name evidence="6" type="ORF">TPAB3V08_LOCUS4951</name>
</gene>
<evidence type="ECO:0000256" key="5">
    <source>
        <dbReference type="SAM" id="Coils"/>
    </source>
</evidence>
<keyword evidence="2" id="KW-0963">Cytoplasm</keyword>
<dbReference type="Proteomes" id="UP001153148">
    <property type="component" value="Unassembled WGS sequence"/>
</dbReference>
<keyword evidence="4" id="KW-0206">Cytoskeleton</keyword>
<name>A0ABN7NQ64_TIMPD</name>
<organism evidence="6 7">
    <name type="scientific">Timema podura</name>
    <name type="common">Walking stick</name>
    <dbReference type="NCBI Taxonomy" id="61482"/>
    <lineage>
        <taxon>Eukaryota</taxon>
        <taxon>Metazoa</taxon>
        <taxon>Ecdysozoa</taxon>
        <taxon>Arthropoda</taxon>
        <taxon>Hexapoda</taxon>
        <taxon>Insecta</taxon>
        <taxon>Pterygota</taxon>
        <taxon>Neoptera</taxon>
        <taxon>Polyneoptera</taxon>
        <taxon>Phasmatodea</taxon>
        <taxon>Timematodea</taxon>
        <taxon>Timematoidea</taxon>
        <taxon>Timematidae</taxon>
        <taxon>Timema</taxon>
    </lineage>
</organism>
<dbReference type="EMBL" id="CAJPIN010006396">
    <property type="protein sequence ID" value="CAG2057976.1"/>
    <property type="molecule type" value="Genomic_DNA"/>
</dbReference>
<keyword evidence="7" id="KW-1185">Reference proteome</keyword>
<comment type="subcellular location">
    <subcellularLocation>
        <location evidence="1">Cytoplasm</location>
        <location evidence="1">Cytoskeleton</location>
        <location evidence="1">Microtubule organizing center</location>
        <location evidence="1">Centrosome</location>
    </subcellularLocation>
</comment>